<keyword evidence="2" id="KW-1185">Reference proteome</keyword>
<protein>
    <submittedName>
        <fullName evidence="1">Uncharacterized protein</fullName>
    </submittedName>
</protein>
<proteinExistence type="predicted"/>
<dbReference type="Proteomes" id="UP001500974">
    <property type="component" value="Unassembled WGS sequence"/>
</dbReference>
<gene>
    <name evidence="1" type="ORF">GCM10009784_10200</name>
</gene>
<reference evidence="1 2" key="1">
    <citation type="journal article" date="2019" name="Int. J. Syst. Evol. Microbiol.">
        <title>The Global Catalogue of Microorganisms (GCM) 10K type strain sequencing project: providing services to taxonomists for standard genome sequencing and annotation.</title>
        <authorList>
            <consortium name="The Broad Institute Genomics Platform"/>
            <consortium name="The Broad Institute Genome Sequencing Center for Infectious Disease"/>
            <person name="Wu L."/>
            <person name="Ma J."/>
        </authorList>
    </citation>
    <scope>NUCLEOTIDE SEQUENCE [LARGE SCALE GENOMIC DNA]</scope>
    <source>
        <strain evidence="1 2">JCM 14917</strain>
    </source>
</reference>
<sequence length="186" mass="21322">MNIPVRHVLAAALGGHIVTTLLAQFPNDAFSRMKSHDFFSLVPSWRFFAPTPARSDYHLFCRGVNDEELSGWVDVHQVGQRRPLQLIWHPEHRTEKGMFDVMADLLRAFPYVDGESIHKLSAYRVLEDYVLSKAESASEIERFDRYQFCIVGSGGYDETIRPSVLFVSRESSRAVQREHQTLRIAA</sequence>
<organism evidence="1 2">
    <name type="scientific">Arthrobacter parietis</name>
    <dbReference type="NCBI Taxonomy" id="271434"/>
    <lineage>
        <taxon>Bacteria</taxon>
        <taxon>Bacillati</taxon>
        <taxon>Actinomycetota</taxon>
        <taxon>Actinomycetes</taxon>
        <taxon>Micrococcales</taxon>
        <taxon>Micrococcaceae</taxon>
        <taxon>Arthrobacter</taxon>
    </lineage>
</organism>
<name>A0ABN3ARN3_9MICC</name>
<dbReference type="RefSeq" id="WP_277357557.1">
    <property type="nucleotide sequence ID" value="NZ_BAAAON010000001.1"/>
</dbReference>
<dbReference type="EMBL" id="BAAAON010000001">
    <property type="protein sequence ID" value="GAA2173933.1"/>
    <property type="molecule type" value="Genomic_DNA"/>
</dbReference>
<comment type="caution">
    <text evidence="1">The sequence shown here is derived from an EMBL/GenBank/DDBJ whole genome shotgun (WGS) entry which is preliminary data.</text>
</comment>
<evidence type="ECO:0000313" key="2">
    <source>
        <dbReference type="Proteomes" id="UP001500974"/>
    </source>
</evidence>
<evidence type="ECO:0000313" key="1">
    <source>
        <dbReference type="EMBL" id="GAA2173933.1"/>
    </source>
</evidence>
<accession>A0ABN3ARN3</accession>